<evidence type="ECO:0000313" key="2">
    <source>
        <dbReference type="EMBL" id="OOK75415.1"/>
    </source>
</evidence>
<proteinExistence type="predicted"/>
<feature type="compositionally biased region" description="Basic residues" evidence="1">
    <location>
        <begin position="176"/>
        <end position="207"/>
    </location>
</feature>
<evidence type="ECO:0000313" key="3">
    <source>
        <dbReference type="Proteomes" id="UP000189229"/>
    </source>
</evidence>
<sequence>MAEPLAVDPARLIAAGSKLADLVFPTLPAPIAATGSDPVSAAINETMPGIESLVSDGLPGVSAALKRTATSMATAADIYSKADQSLGDALTQYQFGSDGQQREASGVAGAAASLTGQSAQSLGAPAAQLLGAPAAQLLSAPAGAVSQLGQAVSAQAEALSPRVAATVPQVVQLAHKPARWRSKHLRSHRPSVSQRNKRPHRARKAHRPLSSPPTPSRSSRVSSSMTPRKTRTKTTRTVPQPAQPRWSALLCTPQRAATRRRARSRHPSSSSRLRTAFAEVYPSAQRDVHSELFGLT</sequence>
<dbReference type="EMBL" id="MVBM01000003">
    <property type="protein sequence ID" value="OOK75415.1"/>
    <property type="molecule type" value="Genomic_DNA"/>
</dbReference>
<accession>A0A1V3X884</accession>
<feature type="region of interest" description="Disordered" evidence="1">
    <location>
        <begin position="176"/>
        <end position="273"/>
    </location>
</feature>
<reference evidence="2 3" key="1">
    <citation type="submission" date="2017-02" db="EMBL/GenBank/DDBJ databases">
        <title>Complete genome sequences of Mycobacterium kansasii strains isolated from rhesus macaques.</title>
        <authorList>
            <person name="Panda A."/>
            <person name="Nagaraj S."/>
            <person name="Zhao X."/>
            <person name="Tettelin H."/>
            <person name="Detolla L.J."/>
        </authorList>
    </citation>
    <scope>NUCLEOTIDE SEQUENCE [LARGE SCALE GENOMIC DNA]</scope>
    <source>
        <strain evidence="2 3">11-3813</strain>
    </source>
</reference>
<feature type="compositionally biased region" description="Basic residues" evidence="1">
    <location>
        <begin position="257"/>
        <end position="266"/>
    </location>
</feature>
<comment type="caution">
    <text evidence="2">The sequence shown here is derived from an EMBL/GenBank/DDBJ whole genome shotgun (WGS) entry which is preliminary data.</text>
</comment>
<protein>
    <submittedName>
        <fullName evidence="2">Putative eSX-1 secretion-associated protein EspJ</fullName>
    </submittedName>
</protein>
<feature type="compositionally biased region" description="Low complexity" evidence="1">
    <location>
        <begin position="216"/>
        <end position="227"/>
    </location>
</feature>
<dbReference type="AlphaFoldDB" id="A0A1V3X884"/>
<organism evidence="2 3">
    <name type="scientific">Mycobacterium kansasii</name>
    <dbReference type="NCBI Taxonomy" id="1768"/>
    <lineage>
        <taxon>Bacteria</taxon>
        <taxon>Bacillati</taxon>
        <taxon>Actinomycetota</taxon>
        <taxon>Actinomycetes</taxon>
        <taxon>Mycobacteriales</taxon>
        <taxon>Mycobacteriaceae</taxon>
        <taxon>Mycobacterium</taxon>
    </lineage>
</organism>
<evidence type="ECO:0000256" key="1">
    <source>
        <dbReference type="SAM" id="MobiDB-lite"/>
    </source>
</evidence>
<gene>
    <name evidence="2" type="ORF">BZL30_3925</name>
</gene>
<dbReference type="Proteomes" id="UP000189229">
    <property type="component" value="Unassembled WGS sequence"/>
</dbReference>
<name>A0A1V3X884_MYCKA</name>